<evidence type="ECO:0000313" key="1">
    <source>
        <dbReference type="EMBL" id="CAG8971534.1"/>
    </source>
</evidence>
<evidence type="ECO:0000313" key="2">
    <source>
        <dbReference type="Proteomes" id="UP000701801"/>
    </source>
</evidence>
<dbReference type="OrthoDB" id="10363666at2759"/>
<proteinExistence type="predicted"/>
<reference evidence="1" key="1">
    <citation type="submission" date="2021-07" db="EMBL/GenBank/DDBJ databases">
        <authorList>
            <person name="Durling M."/>
        </authorList>
    </citation>
    <scope>NUCLEOTIDE SEQUENCE</scope>
</reference>
<dbReference type="Proteomes" id="UP000701801">
    <property type="component" value="Unassembled WGS sequence"/>
</dbReference>
<organism evidence="1 2">
    <name type="scientific">Hymenoscyphus albidus</name>
    <dbReference type="NCBI Taxonomy" id="595503"/>
    <lineage>
        <taxon>Eukaryota</taxon>
        <taxon>Fungi</taxon>
        <taxon>Dikarya</taxon>
        <taxon>Ascomycota</taxon>
        <taxon>Pezizomycotina</taxon>
        <taxon>Leotiomycetes</taxon>
        <taxon>Helotiales</taxon>
        <taxon>Helotiaceae</taxon>
        <taxon>Hymenoscyphus</taxon>
    </lineage>
</organism>
<protein>
    <submittedName>
        <fullName evidence="1">Uncharacterized protein</fullName>
    </submittedName>
</protein>
<comment type="caution">
    <text evidence="1">The sequence shown here is derived from an EMBL/GenBank/DDBJ whole genome shotgun (WGS) entry which is preliminary data.</text>
</comment>
<name>A0A9N9Q1C3_9HELO</name>
<keyword evidence="2" id="KW-1185">Reference proteome</keyword>
<dbReference type="AlphaFoldDB" id="A0A9N9Q1C3"/>
<dbReference type="EMBL" id="CAJVRM010000021">
    <property type="protein sequence ID" value="CAG8971534.1"/>
    <property type="molecule type" value="Genomic_DNA"/>
</dbReference>
<sequence length="133" mass="13815">MGASREVGDAPMLYSIATTASAKAACVAGRYAHAVLVFPQGIAFGDSMDDRALLVQGEAGQDAVSFVASPNSNSSKSDSMCKTVHFLARRDDNKLQLLSQQAGYGAAVSRPAGVDPRLQVHCSNQVTQASAVV</sequence>
<gene>
    <name evidence="1" type="ORF">HYALB_00005430</name>
</gene>
<accession>A0A9N9Q1C3</accession>